<name>A0A051U2S7_9MYCO</name>
<evidence type="ECO:0000259" key="3">
    <source>
        <dbReference type="PROSITE" id="PS50977"/>
    </source>
</evidence>
<organism evidence="4 5">
    <name type="scientific">Mycobacterium [tuberculosis] TKK-01-0051</name>
    <dbReference type="NCBI Taxonomy" id="1324261"/>
    <lineage>
        <taxon>Bacteria</taxon>
        <taxon>Bacillati</taxon>
        <taxon>Actinomycetota</taxon>
        <taxon>Actinomycetes</taxon>
        <taxon>Mycobacteriales</taxon>
        <taxon>Mycobacteriaceae</taxon>
        <taxon>Mycobacterium</taxon>
        <taxon>Mycobacterium avium complex (MAC)</taxon>
    </lineage>
</organism>
<dbReference type="Pfam" id="PF00440">
    <property type="entry name" value="TetR_N"/>
    <property type="match status" value="1"/>
</dbReference>
<dbReference type="PANTHER" id="PTHR30055:SF242">
    <property type="entry name" value="HTH-TYPE TRANSCRIPTIONAL REPRESSOR KSTR"/>
    <property type="match status" value="1"/>
</dbReference>
<dbReference type="PROSITE" id="PS50977">
    <property type="entry name" value="HTH_TETR_2"/>
    <property type="match status" value="1"/>
</dbReference>
<dbReference type="PANTHER" id="PTHR30055">
    <property type="entry name" value="HTH-TYPE TRANSCRIPTIONAL REGULATOR RUTR"/>
    <property type="match status" value="1"/>
</dbReference>
<dbReference type="EMBL" id="JLXW01000006">
    <property type="protein sequence ID" value="KBZ63507.1"/>
    <property type="molecule type" value="Genomic_DNA"/>
</dbReference>
<comment type="caution">
    <text evidence="4">The sequence shown here is derived from an EMBL/GenBank/DDBJ whole genome shotgun (WGS) entry which is preliminary data.</text>
</comment>
<dbReference type="PRINTS" id="PR00455">
    <property type="entry name" value="HTHTETR"/>
</dbReference>
<dbReference type="GO" id="GO:0000976">
    <property type="term" value="F:transcription cis-regulatory region binding"/>
    <property type="evidence" value="ECO:0007669"/>
    <property type="project" value="TreeGrafter"/>
</dbReference>
<keyword evidence="1 2" id="KW-0238">DNA-binding</keyword>
<dbReference type="Pfam" id="PF17925">
    <property type="entry name" value="TetR_C_20"/>
    <property type="match status" value="1"/>
</dbReference>
<evidence type="ECO:0000256" key="2">
    <source>
        <dbReference type="PROSITE-ProRule" id="PRU00335"/>
    </source>
</evidence>
<dbReference type="SUPFAM" id="SSF46689">
    <property type="entry name" value="Homeodomain-like"/>
    <property type="match status" value="1"/>
</dbReference>
<dbReference type="Gene3D" id="1.10.357.10">
    <property type="entry name" value="Tetracycline Repressor, domain 2"/>
    <property type="match status" value="1"/>
</dbReference>
<evidence type="ECO:0000256" key="1">
    <source>
        <dbReference type="ARBA" id="ARBA00023125"/>
    </source>
</evidence>
<feature type="DNA-binding region" description="H-T-H motif" evidence="2">
    <location>
        <begin position="42"/>
        <end position="61"/>
    </location>
</feature>
<feature type="domain" description="HTH tetR-type" evidence="3">
    <location>
        <begin position="19"/>
        <end position="79"/>
    </location>
</feature>
<dbReference type="InterPro" id="IPR009057">
    <property type="entry name" value="Homeodomain-like_sf"/>
</dbReference>
<dbReference type="AlphaFoldDB" id="A0A051U2S7"/>
<evidence type="ECO:0000313" key="4">
    <source>
        <dbReference type="EMBL" id="KBZ63507.1"/>
    </source>
</evidence>
<accession>A0A051U2S7</accession>
<evidence type="ECO:0000313" key="5">
    <source>
        <dbReference type="Proteomes" id="UP000025947"/>
    </source>
</evidence>
<dbReference type="InterPro" id="IPR001647">
    <property type="entry name" value="HTH_TetR"/>
</dbReference>
<dbReference type="PATRIC" id="fig|1324261.3.peg.2234"/>
<dbReference type="InterPro" id="IPR041642">
    <property type="entry name" value="KstR_C"/>
</dbReference>
<proteinExistence type="predicted"/>
<reference evidence="4 5" key="1">
    <citation type="submission" date="2014-04" db="EMBL/GenBank/DDBJ databases">
        <title>The Genome Sequence of Mycobacterium tuberculosis TKK-01-0051.</title>
        <authorList>
            <consortium name="The Broad Institute Genomics Platform"/>
            <consortium name="The Broad Institute Genome Sequencing Center for Infectious Disease"/>
            <person name="Earl A.M."/>
            <person name="Cohen K."/>
            <person name="Pym A."/>
            <person name="Bishai W."/>
            <person name="Maharaj K."/>
            <person name="Desjardins C."/>
            <person name="Abeel T."/>
            <person name="Young S."/>
            <person name="Zeng Q."/>
            <person name="Gargeya S."/>
            <person name="Abouelleil A."/>
            <person name="Alvarado L."/>
            <person name="Chapman S.B."/>
            <person name="Gainer-Dewar J."/>
            <person name="Goldberg J."/>
            <person name="Griggs A."/>
            <person name="Gujja S."/>
            <person name="Hansen M."/>
            <person name="Howarth C."/>
            <person name="Imamovic A."/>
            <person name="Larimer J."/>
            <person name="Murphy C."/>
            <person name="Naylor J."/>
            <person name="Pearson M."/>
            <person name="Poon T.W."/>
            <person name="Priest M."/>
            <person name="Roberts A."/>
            <person name="Saif S."/>
            <person name="Shea T."/>
            <person name="Sykes S."/>
            <person name="Wortman J."/>
            <person name="Nusbaum C."/>
            <person name="Birren B."/>
        </authorList>
    </citation>
    <scope>NUCLEOTIDE SEQUENCE [LARGE SCALE GENOMIC DNA]</scope>
    <source>
        <strain evidence="4 5">TKK-01-0051</strain>
    </source>
</reference>
<dbReference type="GO" id="GO:0003700">
    <property type="term" value="F:DNA-binding transcription factor activity"/>
    <property type="evidence" value="ECO:0007669"/>
    <property type="project" value="TreeGrafter"/>
</dbReference>
<sequence>MVTVTAKGAPARPAEGGSGRHADPILDIVVEMLDNEGYEAVQLREVARRARVSLATIYKRYRTRDELIVAALDGWMDANRYARLPSLIGDLPGESIYVDLMHVMRTIFEPWERHPLMLRSYFQARSGPGGKRLIQRGVDAVVPVAKAVLAQAEPGFAKDLELILTGVVYGLLTRFAQGEIDVTEIVPGIERTVFWLTTAYEHGSAGVTPG</sequence>
<keyword evidence="5" id="KW-1185">Reference proteome</keyword>
<dbReference type="InterPro" id="IPR050109">
    <property type="entry name" value="HTH-type_TetR-like_transc_reg"/>
</dbReference>
<dbReference type="RefSeq" id="WP_044485059.1">
    <property type="nucleotide sequence ID" value="NZ_KK328284.1"/>
</dbReference>
<dbReference type="Proteomes" id="UP000025947">
    <property type="component" value="Unassembled WGS sequence"/>
</dbReference>
<protein>
    <recommendedName>
        <fullName evidence="3">HTH tetR-type domain-containing protein</fullName>
    </recommendedName>
</protein>
<dbReference type="HOGENOM" id="CLU_108861_0_0_11"/>
<gene>
    <name evidence="4" type="ORF">K875_02213</name>
</gene>